<comment type="caution">
    <text evidence="3">The sequence shown here is derived from an EMBL/GenBank/DDBJ whole genome shotgun (WGS) entry which is preliminary data.</text>
</comment>
<accession>A0A835DEB0</accession>
<dbReference type="InterPro" id="IPR018627">
    <property type="entry name" value="ELP6"/>
</dbReference>
<dbReference type="PANTHER" id="PTHR16184">
    <property type="entry name" value="ELONGATOR COMPLEX PROTEIN 6"/>
    <property type="match status" value="1"/>
</dbReference>
<dbReference type="CDD" id="cd19495">
    <property type="entry name" value="Elp6"/>
    <property type="match status" value="1"/>
</dbReference>
<evidence type="ECO:0000313" key="3">
    <source>
        <dbReference type="EMBL" id="KAF8397607.1"/>
    </source>
</evidence>
<dbReference type="AlphaFoldDB" id="A0A835DEB0"/>
<evidence type="ECO:0008006" key="5">
    <source>
        <dbReference type="Google" id="ProtNLM"/>
    </source>
</evidence>
<gene>
    <name evidence="3" type="ORF">HHK36_016527</name>
</gene>
<name>A0A835DEB0_TETSI</name>
<dbReference type="Proteomes" id="UP000655225">
    <property type="component" value="Unassembled WGS sequence"/>
</dbReference>
<evidence type="ECO:0000313" key="4">
    <source>
        <dbReference type="Proteomes" id="UP000655225"/>
    </source>
</evidence>
<proteinExistence type="inferred from homology"/>
<reference evidence="3 4" key="1">
    <citation type="submission" date="2020-04" db="EMBL/GenBank/DDBJ databases">
        <title>Plant Genome Project.</title>
        <authorList>
            <person name="Zhang R.-G."/>
        </authorList>
    </citation>
    <scope>NUCLEOTIDE SEQUENCE [LARGE SCALE GENOMIC DNA]</scope>
    <source>
        <strain evidence="3">YNK0</strain>
        <tissue evidence="3">Leaf</tissue>
    </source>
</reference>
<dbReference type="OMA" id="KMGCNLT"/>
<dbReference type="Gene3D" id="3.40.50.300">
    <property type="entry name" value="P-loop containing nucleotide triphosphate hydrolases"/>
    <property type="match status" value="1"/>
</dbReference>
<comment type="similarity">
    <text evidence="2">Belongs to the ELP6 family.</text>
</comment>
<protein>
    <recommendedName>
        <fullName evidence="5">Elongator complex protein 6</fullName>
    </recommendedName>
</protein>
<evidence type="ECO:0000256" key="1">
    <source>
        <dbReference type="ARBA" id="ARBA00005043"/>
    </source>
</evidence>
<dbReference type="OrthoDB" id="9995306at2759"/>
<sequence>MDRSSNLNLLDEAFGFENQARVSPRVLLIEDCVETSGAFVLHHLIKRALSLDGSGVLLFVALAQPFSHYERILRKLMYNIGGNSKSVEQNVIHSYSMVYRVGGFTFSYPLASELLMVLDVHWSGCNLVTQRDNNRLFFLDMLKLVCPDGDEKHNIEGGLVELYGKIQKTVEVSALSEDSRNCITIMIDDISLMEVAANGSSNHVLDFLHYCYTLTSELGGSLVTLNHEDIYSSTLGPTPILHMEYIADIIIKAEPLATGLATDVHGQLTVVNKGIIVEHGSPRNRIRNFHFKVKENGIEYFYPGSQT</sequence>
<comment type="pathway">
    <text evidence="1">tRNA modification; 5-methoxycarbonylmethyl-2-thiouridine-tRNA biosynthesis.</text>
</comment>
<dbReference type="Pfam" id="PF09807">
    <property type="entry name" value="ELP6"/>
    <property type="match status" value="1"/>
</dbReference>
<keyword evidence="4" id="KW-1185">Reference proteome</keyword>
<organism evidence="3 4">
    <name type="scientific">Tetracentron sinense</name>
    <name type="common">Spur-leaf</name>
    <dbReference type="NCBI Taxonomy" id="13715"/>
    <lineage>
        <taxon>Eukaryota</taxon>
        <taxon>Viridiplantae</taxon>
        <taxon>Streptophyta</taxon>
        <taxon>Embryophyta</taxon>
        <taxon>Tracheophyta</taxon>
        <taxon>Spermatophyta</taxon>
        <taxon>Magnoliopsida</taxon>
        <taxon>Trochodendrales</taxon>
        <taxon>Trochodendraceae</taxon>
        <taxon>Tetracentron</taxon>
    </lineage>
</organism>
<dbReference type="GO" id="GO:0002098">
    <property type="term" value="P:tRNA wobble uridine modification"/>
    <property type="evidence" value="ECO:0007669"/>
    <property type="project" value="InterPro"/>
</dbReference>
<dbReference type="EMBL" id="JABCRI010000011">
    <property type="protein sequence ID" value="KAF8397607.1"/>
    <property type="molecule type" value="Genomic_DNA"/>
</dbReference>
<dbReference type="PANTHER" id="PTHR16184:SF6">
    <property type="entry name" value="ELONGATOR COMPLEX PROTEIN 6"/>
    <property type="match status" value="1"/>
</dbReference>
<dbReference type="GO" id="GO:0033588">
    <property type="term" value="C:elongator holoenzyme complex"/>
    <property type="evidence" value="ECO:0007669"/>
    <property type="project" value="InterPro"/>
</dbReference>
<evidence type="ECO:0000256" key="2">
    <source>
        <dbReference type="ARBA" id="ARBA00008837"/>
    </source>
</evidence>
<dbReference type="UniPathway" id="UPA00988"/>
<dbReference type="InterPro" id="IPR027417">
    <property type="entry name" value="P-loop_NTPase"/>
</dbReference>